<dbReference type="PANTHER" id="PTHR31339:SF9">
    <property type="entry name" value="PLASMIN AND FIBRONECTIN-BINDING PROTEIN A"/>
    <property type="match status" value="1"/>
</dbReference>
<name>A0A1J5RHT9_9ZZZZ</name>
<evidence type="ECO:0000256" key="1">
    <source>
        <dbReference type="ARBA" id="ARBA00008834"/>
    </source>
</evidence>
<keyword evidence="3 6" id="KW-0326">Glycosidase</keyword>
<dbReference type="GO" id="GO:0004650">
    <property type="term" value="F:polygalacturonase activity"/>
    <property type="evidence" value="ECO:0007669"/>
    <property type="project" value="InterPro"/>
</dbReference>
<feature type="domain" description="Rhamnogalacturonase A/B/Epimerase-like pectate lyase" evidence="5">
    <location>
        <begin position="45"/>
        <end position="88"/>
    </location>
</feature>
<dbReference type="SUPFAM" id="SSF51126">
    <property type="entry name" value="Pectin lyase-like"/>
    <property type="match status" value="1"/>
</dbReference>
<dbReference type="InterPro" id="IPR006626">
    <property type="entry name" value="PbH1"/>
</dbReference>
<feature type="region of interest" description="Disordered" evidence="4">
    <location>
        <begin position="461"/>
        <end position="480"/>
    </location>
</feature>
<dbReference type="EC" id="3.2.1.82" evidence="6"/>
<evidence type="ECO:0000256" key="4">
    <source>
        <dbReference type="SAM" id="MobiDB-lite"/>
    </source>
</evidence>
<comment type="similarity">
    <text evidence="1">Belongs to the glycosyl hydrolase 28 family.</text>
</comment>
<reference evidence="6" key="1">
    <citation type="submission" date="2016-10" db="EMBL/GenBank/DDBJ databases">
        <title>Sequence of Gallionella enrichment culture.</title>
        <authorList>
            <person name="Poehlein A."/>
            <person name="Muehling M."/>
            <person name="Daniel R."/>
        </authorList>
    </citation>
    <scope>NUCLEOTIDE SEQUENCE</scope>
</reference>
<sequence length="480" mass="52018">MVIKPTLVLGALALTLSSLFAAEPALPSWVGEVGARSAPAAGPVFSVATYGAVADGTTLTTAAIQRTIDACAAHGGGTVIIPAGRYLTGALFVKSGVRLRIETGATLLATTDEKAYPQLPTRIGGIEMVWPAALLNVYGQHDVAIEGPGSADGNGPYWWRKFWDLRKAYDRRGLRWAADYDCQRVRLVTVWKSSDVTLSGLHLRRSGFWTVQVTYCDHVTVDGITIADNFMSEGVKGASTDGVDVDSSRYVLVQHCDIDNNDDDICLKAGRDADGLRVNRPTEYVVVRDNVCRRGGGVVSFGSETAGVIRHVVAYRDTGIGTSEGLRFKSTRNRGGGVEDVLIRDITLTNVPYPFTFTFDWNPAYSNVTIPAGMKHVPAMWRVVAEPVVPPERGYPYIHDVTIENVRAVGARRILTASGLPEKPLGSVTWRSIDAEGAQAGFVRYARDWTMSGVRFHTSDGKPVNRSHCDHVDAPAVDRE</sequence>
<dbReference type="GO" id="GO:0005975">
    <property type="term" value="P:carbohydrate metabolic process"/>
    <property type="evidence" value="ECO:0007669"/>
    <property type="project" value="InterPro"/>
</dbReference>
<comment type="caution">
    <text evidence="6">The sequence shown here is derived from an EMBL/GenBank/DDBJ whole genome shotgun (WGS) entry which is preliminary data.</text>
</comment>
<dbReference type="Gene3D" id="2.160.20.10">
    <property type="entry name" value="Single-stranded right-handed beta-helix, Pectin lyase-like"/>
    <property type="match status" value="1"/>
</dbReference>
<keyword evidence="2 6" id="KW-0378">Hydrolase</keyword>
<dbReference type="SMART" id="SM00710">
    <property type="entry name" value="PbH1"/>
    <property type="match status" value="5"/>
</dbReference>
<evidence type="ECO:0000256" key="3">
    <source>
        <dbReference type="ARBA" id="ARBA00023295"/>
    </source>
</evidence>
<protein>
    <submittedName>
        <fullName evidence="6">Exo-poly-alpha-D-galacturonosidase</fullName>
        <ecNumber evidence="6">3.2.1.82</ecNumber>
    </submittedName>
</protein>
<evidence type="ECO:0000256" key="2">
    <source>
        <dbReference type="ARBA" id="ARBA00022801"/>
    </source>
</evidence>
<evidence type="ECO:0000259" key="5">
    <source>
        <dbReference type="Pfam" id="PF12708"/>
    </source>
</evidence>
<feature type="compositionally biased region" description="Basic and acidic residues" evidence="4">
    <location>
        <begin position="467"/>
        <end position="480"/>
    </location>
</feature>
<dbReference type="Pfam" id="PF00295">
    <property type="entry name" value="Glyco_hydro_28"/>
    <property type="match status" value="1"/>
</dbReference>
<dbReference type="InterPro" id="IPR000743">
    <property type="entry name" value="Glyco_hydro_28"/>
</dbReference>
<dbReference type="InterPro" id="IPR051801">
    <property type="entry name" value="GH28_Enzymes"/>
</dbReference>
<organism evidence="6">
    <name type="scientific">mine drainage metagenome</name>
    <dbReference type="NCBI Taxonomy" id="410659"/>
    <lineage>
        <taxon>unclassified sequences</taxon>
        <taxon>metagenomes</taxon>
        <taxon>ecological metagenomes</taxon>
    </lineage>
</organism>
<dbReference type="InterPro" id="IPR024535">
    <property type="entry name" value="RHGA/B-epi-like_pectate_lyase"/>
</dbReference>
<evidence type="ECO:0000313" key="6">
    <source>
        <dbReference type="EMBL" id="OIQ94994.1"/>
    </source>
</evidence>
<dbReference type="Pfam" id="PF12708">
    <property type="entry name" value="Pect-lyase_RHGA_epim"/>
    <property type="match status" value="1"/>
</dbReference>
<gene>
    <name evidence="6" type="primary">pehX_7</name>
    <name evidence="6" type="ORF">GALL_230080</name>
</gene>
<dbReference type="GO" id="GO:0033917">
    <property type="term" value="F:exo-poly-alpha-galacturonosidase activity"/>
    <property type="evidence" value="ECO:0007669"/>
    <property type="project" value="UniProtKB-EC"/>
</dbReference>
<dbReference type="PANTHER" id="PTHR31339">
    <property type="entry name" value="PECTIN LYASE-RELATED"/>
    <property type="match status" value="1"/>
</dbReference>
<dbReference type="AlphaFoldDB" id="A0A1J5RHT9"/>
<dbReference type="InterPro" id="IPR011050">
    <property type="entry name" value="Pectin_lyase_fold/virulence"/>
</dbReference>
<dbReference type="InterPro" id="IPR012334">
    <property type="entry name" value="Pectin_lyas_fold"/>
</dbReference>
<dbReference type="EMBL" id="MLJW01000175">
    <property type="protein sequence ID" value="OIQ94994.1"/>
    <property type="molecule type" value="Genomic_DNA"/>
</dbReference>
<proteinExistence type="inferred from homology"/>
<accession>A0A1J5RHT9</accession>